<evidence type="ECO:0000259" key="1">
    <source>
        <dbReference type="PROSITE" id="PS50883"/>
    </source>
</evidence>
<evidence type="ECO:0000313" key="2">
    <source>
        <dbReference type="EMBL" id="MFD0929582.1"/>
    </source>
</evidence>
<evidence type="ECO:0000313" key="3">
    <source>
        <dbReference type="Proteomes" id="UP001597106"/>
    </source>
</evidence>
<dbReference type="Proteomes" id="UP001597106">
    <property type="component" value="Unassembled WGS sequence"/>
</dbReference>
<protein>
    <submittedName>
        <fullName evidence="2">EAL domain-containing protein</fullName>
    </submittedName>
</protein>
<keyword evidence="3" id="KW-1185">Reference proteome</keyword>
<dbReference type="CDD" id="cd01948">
    <property type="entry name" value="EAL"/>
    <property type="match status" value="1"/>
</dbReference>
<sequence>MAFQPIIAFEHKQIWGYETLVRGLENQPAAFILDQIDASSIHRFDQTIRSKAIRLANQLHFDQILSINFLPNAVYNPENCIQSTLAVCDELGFDKKRIMFEVTEAEKITDHAHLKNIFTEYKKHQFLTAIDDFGAGYSGLNLLAEWQPDIIKLDMNLIRDIDQNKTKQLIVKSILDVCRGLNIEVISEGVETRAELTVLVDFGIDLFQGYYFAKPLFEGLPTVAEDCFSLASSPDPR</sequence>
<reference evidence="3" key="1">
    <citation type="journal article" date="2019" name="Int. J. Syst. Evol. Microbiol.">
        <title>The Global Catalogue of Microorganisms (GCM) 10K type strain sequencing project: providing services to taxonomists for standard genome sequencing and annotation.</title>
        <authorList>
            <consortium name="The Broad Institute Genomics Platform"/>
            <consortium name="The Broad Institute Genome Sequencing Center for Infectious Disease"/>
            <person name="Wu L."/>
            <person name="Ma J."/>
        </authorList>
    </citation>
    <scope>NUCLEOTIDE SEQUENCE [LARGE SCALE GENOMIC DNA]</scope>
    <source>
        <strain evidence="3">CCUG 59685</strain>
    </source>
</reference>
<proteinExistence type="predicted"/>
<dbReference type="InterPro" id="IPR001633">
    <property type="entry name" value="EAL_dom"/>
</dbReference>
<dbReference type="InterPro" id="IPR050706">
    <property type="entry name" value="Cyclic-di-GMP_PDE-like"/>
</dbReference>
<dbReference type="SUPFAM" id="SSF141868">
    <property type="entry name" value="EAL domain-like"/>
    <property type="match status" value="1"/>
</dbReference>
<dbReference type="EMBL" id="JBHTJW010000002">
    <property type="protein sequence ID" value="MFD0929582.1"/>
    <property type="molecule type" value="Genomic_DNA"/>
</dbReference>
<dbReference type="InterPro" id="IPR035919">
    <property type="entry name" value="EAL_sf"/>
</dbReference>
<dbReference type="Gene3D" id="3.20.20.450">
    <property type="entry name" value="EAL domain"/>
    <property type="match status" value="1"/>
</dbReference>
<comment type="caution">
    <text evidence="2">The sequence shown here is derived from an EMBL/GenBank/DDBJ whole genome shotgun (WGS) entry which is preliminary data.</text>
</comment>
<name>A0ABW3GG95_9PROT</name>
<dbReference type="Pfam" id="PF00563">
    <property type="entry name" value="EAL"/>
    <property type="match status" value="1"/>
</dbReference>
<dbReference type="RefSeq" id="WP_379075268.1">
    <property type="nucleotide sequence ID" value="NZ_JBHTJW010000002.1"/>
</dbReference>
<accession>A0ABW3GG95</accession>
<dbReference type="PANTHER" id="PTHR33121:SF15">
    <property type="entry name" value="BLUE LIGHT- AND TEMPERATURE-REGULATED ANTIREPRESSOR BLUF"/>
    <property type="match status" value="1"/>
</dbReference>
<dbReference type="PROSITE" id="PS50883">
    <property type="entry name" value="EAL"/>
    <property type="match status" value="1"/>
</dbReference>
<dbReference type="PANTHER" id="PTHR33121">
    <property type="entry name" value="CYCLIC DI-GMP PHOSPHODIESTERASE PDEF"/>
    <property type="match status" value="1"/>
</dbReference>
<organism evidence="2 3">
    <name type="scientific">Methylophilus glucosoxydans</name>
    <dbReference type="NCBI Taxonomy" id="752553"/>
    <lineage>
        <taxon>Bacteria</taxon>
        <taxon>Pseudomonadati</taxon>
        <taxon>Pseudomonadota</taxon>
        <taxon>Betaproteobacteria</taxon>
        <taxon>Nitrosomonadales</taxon>
        <taxon>Methylophilaceae</taxon>
        <taxon>Methylophilus</taxon>
    </lineage>
</organism>
<gene>
    <name evidence="2" type="ORF">ACFQ1T_07295</name>
</gene>
<feature type="domain" description="EAL" evidence="1">
    <location>
        <begin position="1"/>
        <end position="229"/>
    </location>
</feature>
<dbReference type="SMART" id="SM00052">
    <property type="entry name" value="EAL"/>
    <property type="match status" value="1"/>
</dbReference>